<sequence>MSLTIIFFVFAFCFVLERVIPGWHLPEVKTWPLRVLAINCVQLGVVLLAGISWERWLSAWSLFHLSNHVHPVAGGLIAYFIATFIFYWWHRWRHESNFLWVGFHQIHHSPQRIEVITSFYKHPIEMIVNSIIGSLLVYTFLGLSLEAGAFYTMLTALGEFFYHTSIRTPRWIGYFFQRPEMHRIHHQYQRHKNNYGDITWWDMLFGTYENPLEWKDHCGFDDEKEQQLIPMLLYKNVHRDD</sequence>
<dbReference type="RefSeq" id="WP_105530923.1">
    <property type="nucleotide sequence ID" value="NZ_PUGF01000004.1"/>
</dbReference>
<dbReference type="EMBL" id="PUGF01000004">
    <property type="protein sequence ID" value="PRC94066.1"/>
    <property type="molecule type" value="Genomic_DNA"/>
</dbReference>
<dbReference type="Proteomes" id="UP000237839">
    <property type="component" value="Unassembled WGS sequence"/>
</dbReference>
<evidence type="ECO:0000256" key="3">
    <source>
        <dbReference type="ARBA" id="ARBA00022989"/>
    </source>
</evidence>
<evidence type="ECO:0000313" key="7">
    <source>
        <dbReference type="EMBL" id="PRC94066.1"/>
    </source>
</evidence>
<name>A0A2S9H2H4_9BURK</name>
<keyword evidence="4 5" id="KW-0472">Membrane</keyword>
<reference evidence="7 8" key="1">
    <citation type="submission" date="2018-02" db="EMBL/GenBank/DDBJ databases">
        <title>Solimicrobium silvestre gen. nov., sp. nov., isolated from alpine forest soil.</title>
        <authorList>
            <person name="Margesin R."/>
            <person name="Albuquerque L."/>
            <person name="Zhang D.-C."/>
            <person name="Froufe H.J.C."/>
            <person name="Severino R."/>
            <person name="Roxo I."/>
            <person name="Egas C."/>
            <person name="Da Costa M.S."/>
        </authorList>
    </citation>
    <scope>NUCLEOTIDE SEQUENCE [LARGE SCALE GENOMIC DNA]</scope>
    <source>
        <strain evidence="7 8">S20-91</strain>
    </source>
</reference>
<keyword evidence="8" id="KW-1185">Reference proteome</keyword>
<dbReference type="GO" id="GO:0008610">
    <property type="term" value="P:lipid biosynthetic process"/>
    <property type="evidence" value="ECO:0007669"/>
    <property type="project" value="InterPro"/>
</dbReference>
<evidence type="ECO:0000256" key="1">
    <source>
        <dbReference type="ARBA" id="ARBA00004370"/>
    </source>
</evidence>
<evidence type="ECO:0000256" key="2">
    <source>
        <dbReference type="ARBA" id="ARBA00022692"/>
    </source>
</evidence>
<evidence type="ECO:0000256" key="4">
    <source>
        <dbReference type="ARBA" id="ARBA00023136"/>
    </source>
</evidence>
<feature type="domain" description="Fatty acid hydroxylase" evidence="6">
    <location>
        <begin position="76"/>
        <end position="207"/>
    </location>
</feature>
<feature type="transmembrane region" description="Helical" evidence="5">
    <location>
        <begin position="72"/>
        <end position="90"/>
    </location>
</feature>
<keyword evidence="2 5" id="KW-0812">Transmembrane</keyword>
<organism evidence="7 8">
    <name type="scientific">Solimicrobium silvestre</name>
    <dbReference type="NCBI Taxonomy" id="2099400"/>
    <lineage>
        <taxon>Bacteria</taxon>
        <taxon>Pseudomonadati</taxon>
        <taxon>Pseudomonadota</taxon>
        <taxon>Betaproteobacteria</taxon>
        <taxon>Burkholderiales</taxon>
        <taxon>Oxalobacteraceae</taxon>
        <taxon>Solimicrobium</taxon>
    </lineage>
</organism>
<dbReference type="OrthoDB" id="9770329at2"/>
<proteinExistence type="predicted"/>
<dbReference type="GO" id="GO:0016491">
    <property type="term" value="F:oxidoreductase activity"/>
    <property type="evidence" value="ECO:0007669"/>
    <property type="project" value="InterPro"/>
</dbReference>
<dbReference type="PANTHER" id="PTHR11863">
    <property type="entry name" value="STEROL DESATURASE"/>
    <property type="match status" value="1"/>
</dbReference>
<protein>
    <submittedName>
        <fullName evidence="7">Sterol desaturase</fullName>
    </submittedName>
</protein>
<dbReference type="InterPro" id="IPR050307">
    <property type="entry name" value="Sterol_Desaturase_Related"/>
</dbReference>
<dbReference type="GO" id="GO:0005506">
    <property type="term" value="F:iron ion binding"/>
    <property type="evidence" value="ECO:0007669"/>
    <property type="project" value="InterPro"/>
</dbReference>
<evidence type="ECO:0000256" key="5">
    <source>
        <dbReference type="SAM" id="Phobius"/>
    </source>
</evidence>
<dbReference type="AlphaFoldDB" id="A0A2S9H2H4"/>
<gene>
    <name evidence="7" type="ORF">S2091_1239</name>
</gene>
<comment type="caution">
    <text evidence="7">The sequence shown here is derived from an EMBL/GenBank/DDBJ whole genome shotgun (WGS) entry which is preliminary data.</text>
</comment>
<evidence type="ECO:0000259" key="6">
    <source>
        <dbReference type="Pfam" id="PF04116"/>
    </source>
</evidence>
<feature type="transmembrane region" description="Helical" evidence="5">
    <location>
        <begin position="135"/>
        <end position="162"/>
    </location>
</feature>
<evidence type="ECO:0000313" key="8">
    <source>
        <dbReference type="Proteomes" id="UP000237839"/>
    </source>
</evidence>
<dbReference type="GO" id="GO:0016020">
    <property type="term" value="C:membrane"/>
    <property type="evidence" value="ECO:0007669"/>
    <property type="project" value="UniProtKB-SubCell"/>
</dbReference>
<feature type="transmembrane region" description="Helical" evidence="5">
    <location>
        <begin position="31"/>
        <end position="51"/>
    </location>
</feature>
<keyword evidence="3 5" id="KW-1133">Transmembrane helix</keyword>
<comment type="subcellular location">
    <subcellularLocation>
        <location evidence="1">Membrane</location>
    </subcellularLocation>
</comment>
<dbReference type="Pfam" id="PF04116">
    <property type="entry name" value="FA_hydroxylase"/>
    <property type="match status" value="1"/>
</dbReference>
<dbReference type="InterPro" id="IPR006694">
    <property type="entry name" value="Fatty_acid_hydroxylase"/>
</dbReference>
<accession>A0A2S9H2H4</accession>